<sequence>MLAEKYFSKGITLHKLGQYHEAIENFEQLLNTTQMTPLLIKTKELLCMK</sequence>
<evidence type="ECO:0000256" key="1">
    <source>
        <dbReference type="PROSITE-ProRule" id="PRU00339"/>
    </source>
</evidence>
<name>A0A0F3ML17_9RICK</name>
<dbReference type="SUPFAM" id="SSF48452">
    <property type="entry name" value="TPR-like"/>
    <property type="match status" value="1"/>
</dbReference>
<protein>
    <submittedName>
        <fullName evidence="2">Tetratricopeptide repeat family protein</fullName>
    </submittedName>
</protein>
<comment type="caution">
    <text evidence="2">The sequence shown here is derived from an EMBL/GenBank/DDBJ whole genome shotgun (WGS) entry which is preliminary data.</text>
</comment>
<evidence type="ECO:0000313" key="2">
    <source>
        <dbReference type="EMBL" id="KJV56440.1"/>
    </source>
</evidence>
<keyword evidence="1" id="KW-0802">TPR repeat</keyword>
<dbReference type="Gene3D" id="1.25.40.10">
    <property type="entry name" value="Tetratricopeptide repeat domain"/>
    <property type="match status" value="1"/>
</dbReference>
<feature type="repeat" description="TPR" evidence="1">
    <location>
        <begin position="3"/>
        <end position="36"/>
    </location>
</feature>
<dbReference type="Proteomes" id="UP000033616">
    <property type="component" value="Unassembled WGS sequence"/>
</dbReference>
<dbReference type="InterPro" id="IPR011990">
    <property type="entry name" value="TPR-like_helical_dom_sf"/>
</dbReference>
<reference evidence="2 3" key="1">
    <citation type="submission" date="2015-02" db="EMBL/GenBank/DDBJ databases">
        <title>Genome Sequencing of Rickettsiales.</title>
        <authorList>
            <person name="Daugherty S.C."/>
            <person name="Su Q."/>
            <person name="Abolude K."/>
            <person name="Beier-Sexton M."/>
            <person name="Carlyon J.A."/>
            <person name="Carter R."/>
            <person name="Day N.P."/>
            <person name="Dumler S.J."/>
            <person name="Dyachenko V."/>
            <person name="Godinez A."/>
            <person name="Kurtti T.J."/>
            <person name="Lichay M."/>
            <person name="Mullins K.E."/>
            <person name="Ott S."/>
            <person name="Pappas-Brown V."/>
            <person name="Paris D.H."/>
            <person name="Patel P."/>
            <person name="Richards A.L."/>
            <person name="Sadzewicz L."/>
            <person name="Sears K."/>
            <person name="Seidman D."/>
            <person name="Sengamalay N."/>
            <person name="Stenos J."/>
            <person name="Tallon L.J."/>
            <person name="Vincent G."/>
            <person name="Fraser C.M."/>
            <person name="Munderloh U."/>
            <person name="Dunning-Hotopp J.C."/>
        </authorList>
    </citation>
    <scope>NUCLEOTIDE SEQUENCE [LARGE SCALE GENOMIC DNA]</scope>
    <source>
        <strain evidence="2 3">Fuller</strain>
    </source>
</reference>
<dbReference type="AlphaFoldDB" id="A0A0F3ML17"/>
<accession>A0A0F3ML17</accession>
<keyword evidence="3" id="KW-1185">Reference proteome</keyword>
<dbReference type="EMBL" id="LANP01000009">
    <property type="protein sequence ID" value="KJV56440.1"/>
    <property type="molecule type" value="Genomic_DNA"/>
</dbReference>
<organism evidence="2 3">
    <name type="scientific">Orientia chuto str. Dubai</name>
    <dbReference type="NCBI Taxonomy" id="1359168"/>
    <lineage>
        <taxon>Bacteria</taxon>
        <taxon>Pseudomonadati</taxon>
        <taxon>Pseudomonadota</taxon>
        <taxon>Alphaproteobacteria</taxon>
        <taxon>Rickettsiales</taxon>
        <taxon>Rickettsiaceae</taxon>
        <taxon>Rickettsieae</taxon>
        <taxon>Orientia</taxon>
    </lineage>
</organism>
<dbReference type="InterPro" id="IPR019734">
    <property type="entry name" value="TPR_rpt"/>
</dbReference>
<evidence type="ECO:0000313" key="3">
    <source>
        <dbReference type="Proteomes" id="UP000033616"/>
    </source>
</evidence>
<proteinExistence type="predicted"/>
<gene>
    <name evidence="2" type="ORF">OCHUTO_0474</name>
</gene>
<dbReference type="RefSeq" id="WP_232296935.1">
    <property type="nucleotide sequence ID" value="NZ_LANP01000009.1"/>
</dbReference>
<dbReference type="PATRIC" id="fig|1359168.3.peg.1246"/>
<dbReference type="PROSITE" id="PS50005">
    <property type="entry name" value="TPR"/>
    <property type="match status" value="1"/>
</dbReference>